<dbReference type="InterPro" id="IPR042618">
    <property type="entry name" value="IQCG"/>
</dbReference>
<evidence type="ECO:0000256" key="1">
    <source>
        <dbReference type="ARBA" id="ARBA00004245"/>
    </source>
</evidence>
<keyword evidence="4" id="KW-0206">Cytoskeleton</keyword>
<dbReference type="GO" id="GO:0005737">
    <property type="term" value="C:cytoplasm"/>
    <property type="evidence" value="ECO:0007669"/>
    <property type="project" value="TreeGrafter"/>
</dbReference>
<dbReference type="eggNOG" id="ENOG502T7CS">
    <property type="taxonomic scope" value="Eukaryota"/>
</dbReference>
<evidence type="ECO:0000256" key="3">
    <source>
        <dbReference type="ARBA" id="ARBA00022490"/>
    </source>
</evidence>
<comment type="caution">
    <text evidence="8">The sequence shown here is derived from an EMBL/GenBank/DDBJ whole genome shotgun (WGS) entry which is preliminary data.</text>
</comment>
<evidence type="ECO:0000256" key="5">
    <source>
        <dbReference type="ARBA" id="ARBA00023273"/>
    </source>
</evidence>
<keyword evidence="9" id="KW-1185">Reference proteome</keyword>
<keyword evidence="3" id="KW-0963">Cytoplasm</keyword>
<feature type="region of interest" description="Disordered" evidence="7">
    <location>
        <begin position="357"/>
        <end position="382"/>
    </location>
</feature>
<evidence type="ECO:0000256" key="6">
    <source>
        <dbReference type="SAM" id="Coils"/>
    </source>
</evidence>
<evidence type="ECO:0000313" key="8">
    <source>
        <dbReference type="EMBL" id="EJK74520.1"/>
    </source>
</evidence>
<dbReference type="Proteomes" id="UP000266841">
    <property type="component" value="Unassembled WGS sequence"/>
</dbReference>
<evidence type="ECO:0000256" key="2">
    <source>
        <dbReference type="ARBA" id="ARBA00004316"/>
    </source>
</evidence>
<dbReference type="GO" id="GO:0005856">
    <property type="term" value="C:cytoskeleton"/>
    <property type="evidence" value="ECO:0007669"/>
    <property type="project" value="UniProtKB-SubCell"/>
</dbReference>
<keyword evidence="5" id="KW-0966">Cell projection</keyword>
<keyword evidence="6" id="KW-0175">Coiled coil</keyword>
<dbReference type="EMBL" id="AGNL01003589">
    <property type="protein sequence ID" value="EJK74520.1"/>
    <property type="molecule type" value="Genomic_DNA"/>
</dbReference>
<dbReference type="PANTHER" id="PTHR14871:SF1">
    <property type="entry name" value="DYNEIN REGULATORY COMPLEX PROTEIN 9"/>
    <property type="match status" value="1"/>
</dbReference>
<gene>
    <name evidence="8" type="ORF">THAOC_03796</name>
</gene>
<reference evidence="8 9" key="1">
    <citation type="journal article" date="2012" name="Genome Biol.">
        <title>Genome and low-iron response of an oceanic diatom adapted to chronic iron limitation.</title>
        <authorList>
            <person name="Lommer M."/>
            <person name="Specht M."/>
            <person name="Roy A.S."/>
            <person name="Kraemer L."/>
            <person name="Andreson R."/>
            <person name="Gutowska M.A."/>
            <person name="Wolf J."/>
            <person name="Bergner S.V."/>
            <person name="Schilhabel M.B."/>
            <person name="Klostermeier U.C."/>
            <person name="Beiko R.G."/>
            <person name="Rosenstiel P."/>
            <person name="Hippler M."/>
            <person name="Laroche J."/>
        </authorList>
    </citation>
    <scope>NUCLEOTIDE SEQUENCE [LARGE SCALE GENOMIC DNA]</scope>
    <source>
        <strain evidence="8 9">CCMP1005</strain>
    </source>
</reference>
<name>K0TAH4_THAOC</name>
<feature type="coiled-coil region" evidence="6">
    <location>
        <begin position="170"/>
        <end position="204"/>
    </location>
</feature>
<evidence type="ECO:0000256" key="7">
    <source>
        <dbReference type="SAM" id="MobiDB-lite"/>
    </source>
</evidence>
<dbReference type="OrthoDB" id="54408at2759"/>
<feature type="coiled-coil region" evidence="6">
    <location>
        <begin position="33"/>
        <end position="67"/>
    </location>
</feature>
<proteinExistence type="predicted"/>
<evidence type="ECO:0008006" key="10">
    <source>
        <dbReference type="Google" id="ProtNLM"/>
    </source>
</evidence>
<organism evidence="8 9">
    <name type="scientific">Thalassiosira oceanica</name>
    <name type="common">Marine diatom</name>
    <dbReference type="NCBI Taxonomy" id="159749"/>
    <lineage>
        <taxon>Eukaryota</taxon>
        <taxon>Sar</taxon>
        <taxon>Stramenopiles</taxon>
        <taxon>Ochrophyta</taxon>
        <taxon>Bacillariophyta</taxon>
        <taxon>Coscinodiscophyceae</taxon>
        <taxon>Thalassiosirophycidae</taxon>
        <taxon>Thalassiosirales</taxon>
        <taxon>Thalassiosiraceae</taxon>
        <taxon>Thalassiosira</taxon>
    </lineage>
</organism>
<evidence type="ECO:0000256" key="4">
    <source>
        <dbReference type="ARBA" id="ARBA00023212"/>
    </source>
</evidence>
<dbReference type="AlphaFoldDB" id="K0TAH4"/>
<comment type="subcellular location">
    <subcellularLocation>
        <location evidence="2">Cell projection</location>
    </subcellularLocation>
    <subcellularLocation>
        <location evidence="1">Cytoplasm</location>
        <location evidence="1">Cytoskeleton</location>
    </subcellularLocation>
</comment>
<protein>
    <recommendedName>
        <fullName evidence="10">Dynein regulatory complex protein 9</fullName>
    </recommendedName>
</protein>
<evidence type="ECO:0000313" key="9">
    <source>
        <dbReference type="Proteomes" id="UP000266841"/>
    </source>
</evidence>
<dbReference type="GO" id="GO:0031514">
    <property type="term" value="C:motile cilium"/>
    <property type="evidence" value="ECO:0007669"/>
    <property type="project" value="TreeGrafter"/>
</dbReference>
<feature type="coiled-coil region" evidence="6">
    <location>
        <begin position="231"/>
        <end position="340"/>
    </location>
</feature>
<dbReference type="OMA" id="KDLPNKM"/>
<dbReference type="GO" id="GO:0044782">
    <property type="term" value="P:cilium organization"/>
    <property type="evidence" value="ECO:0007669"/>
    <property type="project" value="TreeGrafter"/>
</dbReference>
<dbReference type="PANTHER" id="PTHR14871">
    <property type="entry name" value="DYNEIN REGULATORY COMPLEX PROTEIN 9"/>
    <property type="match status" value="1"/>
</dbReference>
<accession>K0TAH4</accession>
<sequence length="382" mass="43373">MTAASIEILERCRSGLQDIASTPPDVAHYAREISEETGVARELFAQLREAEERRAYLEGRMAGAKDLPNKMEYSNAVKELSVAANKIAELTLSVHHSVRTHEAVVANTKRLALEMERLDDLLFISQHELDRVGDVPTLREVTDEYVPLARAREEALAGLKETNRELGTVRKALRSEKVEHAEEIQDTKTKIKHMRRDLRALESGTYKPAVDFDERLEAEQRAADLEHESRLEAVRGEIGQLKAELEQGRLDHESSLKALDAERSRLKEEMAAAARTHAESMAEAEAALADLQRRKADNRSVLSGLEGRWEAEQRELAALRHEEERRLAAIEVERAREEEEHFAALWIQLRWKAHLKRVASKQSKQKKKKKGGKKKGSKKRGK</sequence>